<dbReference type="PANTHER" id="PTHR33490:SF3">
    <property type="entry name" value="CONSERVED INTEGRAL MEMBRANE PROTEIN"/>
    <property type="match status" value="1"/>
</dbReference>
<name>E1QYW6_OLSUV</name>
<dbReference type="PANTHER" id="PTHR33490">
    <property type="entry name" value="BLR5614 PROTEIN-RELATED"/>
    <property type="match status" value="1"/>
</dbReference>
<dbReference type="RefSeq" id="WP_013251332.1">
    <property type="nucleotide sequence ID" value="NC_014363.1"/>
</dbReference>
<reference evidence="2 3" key="1">
    <citation type="journal article" date="2010" name="Stand. Genomic Sci.">
        <title>Complete genome sequence of Olsenella uli type strain (VPI D76D-27C).</title>
        <authorList>
            <person name="Goker M."/>
            <person name="Held B."/>
            <person name="Lucas S."/>
            <person name="Nolan M."/>
            <person name="Yasawong M."/>
            <person name="Glavina Del Rio T."/>
            <person name="Tice H."/>
            <person name="Cheng J.F."/>
            <person name="Bruce D."/>
            <person name="Detter J.C."/>
            <person name="Tapia R."/>
            <person name="Han C."/>
            <person name="Goodwin L."/>
            <person name="Pitluck S."/>
            <person name="Liolios K."/>
            <person name="Ivanova N."/>
            <person name="Mavromatis K."/>
            <person name="Mikhailova N."/>
            <person name="Pati A."/>
            <person name="Chen A."/>
            <person name="Palaniappan K."/>
            <person name="Land M."/>
            <person name="Hauser L."/>
            <person name="Chang Y.J."/>
            <person name="Jeffries C.D."/>
            <person name="Rohde M."/>
            <person name="Sikorski J."/>
            <person name="Pukall R."/>
            <person name="Woyke T."/>
            <person name="Bristow J."/>
            <person name="Eisen J.A."/>
            <person name="Markowitz V."/>
            <person name="Hugenholtz P."/>
            <person name="Kyrpides N.C."/>
            <person name="Klenk H.P."/>
            <person name="Lapidus A."/>
        </authorList>
    </citation>
    <scope>NUCLEOTIDE SEQUENCE [LARGE SCALE GENOMIC DNA]</scope>
    <source>
        <strain evidence="3">ATCC 49627 / DSM 7084 / CIP 109912 / JCM 12494 / NCIMB 702895 / VPI D76D-27C</strain>
    </source>
</reference>
<accession>E1QYW6</accession>
<evidence type="ECO:0000259" key="1">
    <source>
        <dbReference type="Pfam" id="PF01841"/>
    </source>
</evidence>
<dbReference type="InterPro" id="IPR002931">
    <property type="entry name" value="Transglutaminase-like"/>
</dbReference>
<dbReference type="GeneID" id="78511903"/>
<dbReference type="SUPFAM" id="SSF54001">
    <property type="entry name" value="Cysteine proteinases"/>
    <property type="match status" value="1"/>
</dbReference>
<dbReference type="HOGENOM" id="CLU_1179265_0_0_11"/>
<dbReference type="InterPro" id="IPR038765">
    <property type="entry name" value="Papain-like_cys_pep_sf"/>
</dbReference>
<feature type="domain" description="Transglutaminase-like" evidence="1">
    <location>
        <begin position="36"/>
        <end position="132"/>
    </location>
</feature>
<sequence>MDRYLEATPLLDFHDRRIQGLLARRGWRTLSTPTCMRAIYDFVRDEILFGYNEDDNIPASQVLLEGYGQCNTKATLCMALFRACGIPCRIHGFTIDKRLQKGVMMGLVYRKAPAHVLHSWVEACLDGCWYQLEGLILDSAYLQKLQARFSGHGGPFCGFGVATADLQHPQVDFDLCDTYIQRDGIDQDFGLYDSPDDLYAHHRQAMSPLKRCAYQHLGRRQMNRKVRQIREG</sequence>
<dbReference type="eggNOG" id="COG1305">
    <property type="taxonomic scope" value="Bacteria"/>
</dbReference>
<evidence type="ECO:0000313" key="3">
    <source>
        <dbReference type="Proteomes" id="UP000000333"/>
    </source>
</evidence>
<dbReference type="KEGG" id="ols:Olsu_0462"/>
<dbReference type="Gene3D" id="3.10.620.30">
    <property type="match status" value="1"/>
</dbReference>
<dbReference type="EMBL" id="CP002106">
    <property type="protein sequence ID" value="ADK67580.1"/>
    <property type="molecule type" value="Genomic_DNA"/>
</dbReference>
<evidence type="ECO:0000313" key="2">
    <source>
        <dbReference type="EMBL" id="ADK67580.1"/>
    </source>
</evidence>
<protein>
    <submittedName>
        <fullName evidence="2">Transglutaminase domain protein</fullName>
    </submittedName>
</protein>
<gene>
    <name evidence="2" type="ordered locus">Olsu_0462</name>
</gene>
<keyword evidence="3" id="KW-1185">Reference proteome</keyword>
<dbReference type="Proteomes" id="UP000000333">
    <property type="component" value="Chromosome"/>
</dbReference>
<dbReference type="Pfam" id="PF01841">
    <property type="entry name" value="Transglut_core"/>
    <property type="match status" value="1"/>
</dbReference>
<dbReference type="OrthoDB" id="5438043at2"/>
<dbReference type="AlphaFoldDB" id="E1QYW6"/>
<organism evidence="2 3">
    <name type="scientific">Olsenella uli (strain ATCC 49627 / DSM 7084 / CCUG 31166 / CIP 109912 / JCM 12494 / LMG 11480 / NCIMB 702895 / VPI D76D-27C)</name>
    <name type="common">Lactobacillus uli</name>
    <dbReference type="NCBI Taxonomy" id="633147"/>
    <lineage>
        <taxon>Bacteria</taxon>
        <taxon>Bacillati</taxon>
        <taxon>Actinomycetota</taxon>
        <taxon>Coriobacteriia</taxon>
        <taxon>Coriobacteriales</taxon>
        <taxon>Atopobiaceae</taxon>
        <taxon>Olsenella</taxon>
    </lineage>
</organism>
<proteinExistence type="predicted"/>
<dbReference type="PATRIC" id="fig|633147.7.peg.1095"/>